<protein>
    <submittedName>
        <fullName evidence="1">Uncharacterized protein</fullName>
    </submittedName>
</protein>
<proteinExistence type="predicted"/>
<dbReference type="Proteomes" id="UP000186132">
    <property type="component" value="Unassembled WGS sequence"/>
</dbReference>
<dbReference type="EMBL" id="FQVU01000003">
    <property type="protein sequence ID" value="SHG53103.1"/>
    <property type="molecule type" value="Genomic_DNA"/>
</dbReference>
<dbReference type="RefSeq" id="WP_073389995.1">
    <property type="nucleotide sequence ID" value="NZ_FQVU01000003.1"/>
</dbReference>
<keyword evidence="2" id="KW-1185">Reference proteome</keyword>
<sequence>MTVTGGRFDGTISGVGTATGTRVVLGAWTDTPFGPITDLMVEHADGRRVLIAPSEETGRFIAETYGFDEVRVEATTLVRDGATWTVTCASLRLTLAVGSRTGIGRLLALVPRRIARSRRWCLLVNPFARLLRPGVRTIGTAGNGREERYCALDEHAVVAAQVEWEGVDQGPLRPIVPPVRFGFGSTPRRPSHVRVTTYVT</sequence>
<gene>
    <name evidence="1" type="ORF">SAMN05443575_2181</name>
</gene>
<reference evidence="1 2" key="1">
    <citation type="submission" date="2016-11" db="EMBL/GenBank/DDBJ databases">
        <authorList>
            <person name="Jaros S."/>
            <person name="Januszkiewicz K."/>
            <person name="Wedrychowicz H."/>
        </authorList>
    </citation>
    <scope>NUCLEOTIDE SEQUENCE [LARGE SCALE GENOMIC DNA]</scope>
    <source>
        <strain evidence="1 2">DSM 45627</strain>
    </source>
</reference>
<accession>A0A1M5KLN0</accession>
<evidence type="ECO:0000313" key="1">
    <source>
        <dbReference type="EMBL" id="SHG53103.1"/>
    </source>
</evidence>
<dbReference type="STRING" id="1206085.SAMN05443575_2181"/>
<dbReference type="OrthoDB" id="3571220at2"/>
<evidence type="ECO:0000313" key="2">
    <source>
        <dbReference type="Proteomes" id="UP000186132"/>
    </source>
</evidence>
<name>A0A1M5KLN0_9ACTN</name>
<organism evidence="1 2">
    <name type="scientific">Jatrophihabitans endophyticus</name>
    <dbReference type="NCBI Taxonomy" id="1206085"/>
    <lineage>
        <taxon>Bacteria</taxon>
        <taxon>Bacillati</taxon>
        <taxon>Actinomycetota</taxon>
        <taxon>Actinomycetes</taxon>
        <taxon>Jatrophihabitantales</taxon>
        <taxon>Jatrophihabitantaceae</taxon>
        <taxon>Jatrophihabitans</taxon>
    </lineage>
</organism>
<dbReference type="AlphaFoldDB" id="A0A1M5KLN0"/>